<evidence type="ECO:0000256" key="2">
    <source>
        <dbReference type="ARBA" id="ARBA00023125"/>
    </source>
</evidence>
<dbReference type="SMART" id="SM00342">
    <property type="entry name" value="HTH_ARAC"/>
    <property type="match status" value="1"/>
</dbReference>
<dbReference type="SUPFAM" id="SSF55136">
    <property type="entry name" value="Probable bacterial effector-binding domain"/>
    <property type="match status" value="1"/>
</dbReference>
<evidence type="ECO:0000256" key="1">
    <source>
        <dbReference type="ARBA" id="ARBA00023015"/>
    </source>
</evidence>
<keyword evidence="3" id="KW-0804">Transcription</keyword>
<dbReference type="InterPro" id="IPR011256">
    <property type="entry name" value="Reg_factor_effector_dom_sf"/>
</dbReference>
<dbReference type="Gene3D" id="1.10.10.60">
    <property type="entry name" value="Homeodomain-like"/>
    <property type="match status" value="2"/>
</dbReference>
<dbReference type="AlphaFoldDB" id="A0AAJ1X5U8"/>
<dbReference type="InterPro" id="IPR020449">
    <property type="entry name" value="Tscrpt_reg_AraC-type_HTH"/>
</dbReference>
<reference evidence="5" key="2">
    <citation type="submission" date="2023-04" db="EMBL/GenBank/DDBJ databases">
        <title>'Rhodoalgimonas zhirmunskyi' gen. nov., isolated from a red alga.</title>
        <authorList>
            <person name="Nedashkovskaya O.I."/>
            <person name="Otstavnykh N.Y."/>
            <person name="Bystritskaya E.P."/>
            <person name="Balabanova L.A."/>
            <person name="Isaeva M.P."/>
        </authorList>
    </citation>
    <scope>NUCLEOTIDE SEQUENCE</scope>
    <source>
        <strain evidence="5">10Alg 79</strain>
    </source>
</reference>
<proteinExistence type="predicted"/>
<dbReference type="PANTHER" id="PTHR40055">
    <property type="entry name" value="TRANSCRIPTIONAL REGULATOR YGIV-RELATED"/>
    <property type="match status" value="1"/>
</dbReference>
<dbReference type="SMART" id="SM00871">
    <property type="entry name" value="AraC_E_bind"/>
    <property type="match status" value="1"/>
</dbReference>
<gene>
    <name evidence="5" type="ORF">NOI20_10400</name>
</gene>
<dbReference type="InterPro" id="IPR050908">
    <property type="entry name" value="SmbC-like"/>
</dbReference>
<dbReference type="PRINTS" id="PR00032">
    <property type="entry name" value="HTHARAC"/>
</dbReference>
<dbReference type="InterPro" id="IPR018060">
    <property type="entry name" value="HTH_AraC"/>
</dbReference>
<protein>
    <submittedName>
        <fullName evidence="5">AraC family transcriptional regulator</fullName>
    </submittedName>
</protein>
<keyword evidence="1" id="KW-0805">Transcription regulation</keyword>
<reference evidence="5" key="1">
    <citation type="submission" date="2022-07" db="EMBL/GenBank/DDBJ databases">
        <authorList>
            <person name="Otstavnykh N."/>
            <person name="Isaeva M."/>
            <person name="Bystritskaya E."/>
        </authorList>
    </citation>
    <scope>NUCLEOTIDE SEQUENCE</scope>
    <source>
        <strain evidence="5">10Alg 79</strain>
    </source>
</reference>
<dbReference type="Proteomes" id="UP001227162">
    <property type="component" value="Unassembled WGS sequence"/>
</dbReference>
<dbReference type="InterPro" id="IPR009057">
    <property type="entry name" value="Homeodomain-like_sf"/>
</dbReference>
<keyword evidence="6" id="KW-1185">Reference proteome</keyword>
<dbReference type="PANTHER" id="PTHR40055:SF1">
    <property type="entry name" value="TRANSCRIPTIONAL REGULATOR YGIV-RELATED"/>
    <property type="match status" value="1"/>
</dbReference>
<dbReference type="Pfam" id="PF12833">
    <property type="entry name" value="HTH_18"/>
    <property type="match status" value="1"/>
</dbReference>
<dbReference type="InterPro" id="IPR029442">
    <property type="entry name" value="GyrI-like"/>
</dbReference>
<sequence>MRGDYEKRMLRVLEHIHAHPDADLSLDALADVAAMSRFHWHRVFRAMTGETCAQAVRRIRLNRAACWLARDAMPIEEIATKVGYPSVQSFGRAFKAAYGMTPGAFRENGREDHPALMHRNGEPEMYEIVIEPAPARHLAAIAHKGPYIEVGRAFEKAGAIIGARGLFPQVRAMIGVYLDDPGSVPAEDLRSYAGFELASGAELPDGMEVIDLPKGEVARLRFTGPYAELHRGYDHLYGTWLPESGRDPADAPAFEYYHNTPRDVPPAELVTDICLPLKPA</sequence>
<dbReference type="PROSITE" id="PS01124">
    <property type="entry name" value="HTH_ARAC_FAMILY_2"/>
    <property type="match status" value="1"/>
</dbReference>
<organism evidence="5 6">
    <name type="scientific">Rhodalgimonas zhirmunskyi</name>
    <dbReference type="NCBI Taxonomy" id="2964767"/>
    <lineage>
        <taxon>Bacteria</taxon>
        <taxon>Pseudomonadati</taxon>
        <taxon>Pseudomonadota</taxon>
        <taxon>Alphaproteobacteria</taxon>
        <taxon>Rhodobacterales</taxon>
        <taxon>Roseobacteraceae</taxon>
        <taxon>Rhodalgimonas</taxon>
    </lineage>
</organism>
<feature type="domain" description="HTH araC/xylS-type" evidence="4">
    <location>
        <begin position="10"/>
        <end position="108"/>
    </location>
</feature>
<dbReference type="EMBL" id="JANFFA010000002">
    <property type="protein sequence ID" value="MDQ2094519.1"/>
    <property type="molecule type" value="Genomic_DNA"/>
</dbReference>
<comment type="caution">
    <text evidence="5">The sequence shown here is derived from an EMBL/GenBank/DDBJ whole genome shotgun (WGS) entry which is preliminary data.</text>
</comment>
<dbReference type="GO" id="GO:0003700">
    <property type="term" value="F:DNA-binding transcription factor activity"/>
    <property type="evidence" value="ECO:0007669"/>
    <property type="project" value="InterPro"/>
</dbReference>
<evidence type="ECO:0000256" key="3">
    <source>
        <dbReference type="ARBA" id="ARBA00023163"/>
    </source>
</evidence>
<dbReference type="Gene3D" id="3.20.80.10">
    <property type="entry name" value="Regulatory factor, effector binding domain"/>
    <property type="match status" value="1"/>
</dbReference>
<evidence type="ECO:0000259" key="4">
    <source>
        <dbReference type="PROSITE" id="PS01124"/>
    </source>
</evidence>
<dbReference type="PROSITE" id="PS00041">
    <property type="entry name" value="HTH_ARAC_FAMILY_1"/>
    <property type="match status" value="1"/>
</dbReference>
<dbReference type="Pfam" id="PF06445">
    <property type="entry name" value="GyrI-like"/>
    <property type="match status" value="1"/>
</dbReference>
<dbReference type="InterPro" id="IPR018062">
    <property type="entry name" value="HTH_AraC-typ_CS"/>
</dbReference>
<accession>A0AAJ1X5U8</accession>
<keyword evidence="2" id="KW-0238">DNA-binding</keyword>
<evidence type="ECO:0000313" key="6">
    <source>
        <dbReference type="Proteomes" id="UP001227162"/>
    </source>
</evidence>
<dbReference type="SUPFAM" id="SSF46689">
    <property type="entry name" value="Homeodomain-like"/>
    <property type="match status" value="2"/>
</dbReference>
<evidence type="ECO:0000313" key="5">
    <source>
        <dbReference type="EMBL" id="MDQ2094519.1"/>
    </source>
</evidence>
<name>A0AAJ1X5U8_9RHOB</name>
<dbReference type="GO" id="GO:0043565">
    <property type="term" value="F:sequence-specific DNA binding"/>
    <property type="evidence" value="ECO:0007669"/>
    <property type="project" value="InterPro"/>
</dbReference>
<dbReference type="InterPro" id="IPR010499">
    <property type="entry name" value="AraC_E-bd"/>
</dbReference>